<sequence>MGPYVEFPMETNGNTTMMELVRVKMGFQCELVVESIGLSGGLCLLWSGKVTIDLISYSPFHIDVKVMSHDSNCWRLTGFYGSPILDSYRHSWTLLRRLHGMSDLPWLCVGDFNDILGDEKKQRGQIRSRSLMDEFRGALDYYGLKDMRLCGPAFTWYNRRNGKAMVQERLNRGVGNYDWQMLFLNSRVKHLEYCNSDHQPILVKSLDDF</sequence>
<evidence type="ECO:0000313" key="2">
    <source>
        <dbReference type="Proteomes" id="UP001281410"/>
    </source>
</evidence>
<dbReference type="PANTHER" id="PTHR33710:SF71">
    <property type="entry name" value="ENDONUCLEASE_EXONUCLEASE_PHOSPHATASE DOMAIN-CONTAINING PROTEIN"/>
    <property type="match status" value="1"/>
</dbReference>
<name>A0AAE0E576_9ROSI</name>
<comment type="caution">
    <text evidence="1">The sequence shown here is derived from an EMBL/GenBank/DDBJ whole genome shotgun (WGS) entry which is preliminary data.</text>
</comment>
<dbReference type="AlphaFoldDB" id="A0AAE0E576"/>
<evidence type="ECO:0008006" key="3">
    <source>
        <dbReference type="Google" id="ProtNLM"/>
    </source>
</evidence>
<dbReference type="SUPFAM" id="SSF56219">
    <property type="entry name" value="DNase I-like"/>
    <property type="match status" value="1"/>
</dbReference>
<reference evidence="1" key="1">
    <citation type="journal article" date="2023" name="Plant J.">
        <title>Genome sequences and population genomics provide insights into the demographic history, inbreeding, and mutation load of two 'living fossil' tree species of Dipteronia.</title>
        <authorList>
            <person name="Feng Y."/>
            <person name="Comes H.P."/>
            <person name="Chen J."/>
            <person name="Zhu S."/>
            <person name="Lu R."/>
            <person name="Zhang X."/>
            <person name="Li P."/>
            <person name="Qiu J."/>
            <person name="Olsen K.M."/>
            <person name="Qiu Y."/>
        </authorList>
    </citation>
    <scope>NUCLEOTIDE SEQUENCE</scope>
    <source>
        <strain evidence="1">NBL</strain>
    </source>
</reference>
<evidence type="ECO:0000313" key="1">
    <source>
        <dbReference type="EMBL" id="KAK3210920.1"/>
    </source>
</evidence>
<dbReference type="Proteomes" id="UP001281410">
    <property type="component" value="Unassembled WGS sequence"/>
</dbReference>
<proteinExistence type="predicted"/>
<dbReference type="EMBL" id="JANJYJ010000005">
    <property type="protein sequence ID" value="KAK3210920.1"/>
    <property type="molecule type" value="Genomic_DNA"/>
</dbReference>
<gene>
    <name evidence="1" type="ORF">Dsin_015626</name>
</gene>
<protein>
    <recommendedName>
        <fullName evidence="3">Endonuclease/exonuclease/phosphatase domain-containing protein</fullName>
    </recommendedName>
</protein>
<accession>A0AAE0E576</accession>
<organism evidence="1 2">
    <name type="scientific">Dipteronia sinensis</name>
    <dbReference type="NCBI Taxonomy" id="43782"/>
    <lineage>
        <taxon>Eukaryota</taxon>
        <taxon>Viridiplantae</taxon>
        <taxon>Streptophyta</taxon>
        <taxon>Embryophyta</taxon>
        <taxon>Tracheophyta</taxon>
        <taxon>Spermatophyta</taxon>
        <taxon>Magnoliopsida</taxon>
        <taxon>eudicotyledons</taxon>
        <taxon>Gunneridae</taxon>
        <taxon>Pentapetalae</taxon>
        <taxon>rosids</taxon>
        <taxon>malvids</taxon>
        <taxon>Sapindales</taxon>
        <taxon>Sapindaceae</taxon>
        <taxon>Hippocastanoideae</taxon>
        <taxon>Acereae</taxon>
        <taxon>Dipteronia</taxon>
    </lineage>
</organism>
<dbReference type="Gene3D" id="3.60.10.10">
    <property type="entry name" value="Endonuclease/exonuclease/phosphatase"/>
    <property type="match status" value="1"/>
</dbReference>
<dbReference type="PANTHER" id="PTHR33710">
    <property type="entry name" value="BNAC02G09200D PROTEIN"/>
    <property type="match status" value="1"/>
</dbReference>
<dbReference type="InterPro" id="IPR036691">
    <property type="entry name" value="Endo/exonu/phosph_ase_sf"/>
</dbReference>
<keyword evidence="2" id="KW-1185">Reference proteome</keyword>